<dbReference type="PANTHER" id="PTHR35175">
    <property type="entry name" value="DUF1289 DOMAIN-CONTAINING PROTEIN"/>
    <property type="match status" value="1"/>
</dbReference>
<dbReference type="EMBL" id="JACXWY010000001">
    <property type="protein sequence ID" value="MBD3844330.1"/>
    <property type="molecule type" value="Genomic_DNA"/>
</dbReference>
<sequence length="80" mass="8715">MTGASTPCIKVCVIDPASGLCEGCGRRLDEIAQWSSLSEAERLAIMAELPERLREREPAIEAERPQFVIASAAKQSRRTG</sequence>
<dbReference type="InterPro" id="IPR010710">
    <property type="entry name" value="DUF1289"/>
</dbReference>
<dbReference type="Proteomes" id="UP000619295">
    <property type="component" value="Unassembled WGS sequence"/>
</dbReference>
<dbReference type="Pfam" id="PF06945">
    <property type="entry name" value="DUF1289"/>
    <property type="match status" value="1"/>
</dbReference>
<dbReference type="PANTHER" id="PTHR35175:SF2">
    <property type="entry name" value="DUF1289 DOMAIN-CONTAINING PROTEIN"/>
    <property type="match status" value="1"/>
</dbReference>
<evidence type="ECO:0000313" key="1">
    <source>
        <dbReference type="EMBL" id="MBD3844330.1"/>
    </source>
</evidence>
<proteinExistence type="predicted"/>
<accession>A0A927HWG5</accession>
<evidence type="ECO:0000313" key="2">
    <source>
        <dbReference type="Proteomes" id="UP000619295"/>
    </source>
</evidence>
<comment type="caution">
    <text evidence="1">The sequence shown here is derived from an EMBL/GenBank/DDBJ whole genome shotgun (WGS) entry which is preliminary data.</text>
</comment>
<organism evidence="1 2">
    <name type="scientific">Bosea spartocytisi</name>
    <dbReference type="NCBI Taxonomy" id="2773451"/>
    <lineage>
        <taxon>Bacteria</taxon>
        <taxon>Pseudomonadati</taxon>
        <taxon>Pseudomonadota</taxon>
        <taxon>Alphaproteobacteria</taxon>
        <taxon>Hyphomicrobiales</taxon>
        <taxon>Boseaceae</taxon>
        <taxon>Bosea</taxon>
    </lineage>
</organism>
<name>A0A927HWG5_9HYPH</name>
<keyword evidence="2" id="KW-1185">Reference proteome</keyword>
<protein>
    <submittedName>
        <fullName evidence="1">DUF1289 domain-containing protein</fullName>
    </submittedName>
</protein>
<dbReference type="AlphaFoldDB" id="A0A927HWG5"/>
<gene>
    <name evidence="1" type="ORF">IED13_01370</name>
</gene>
<dbReference type="RefSeq" id="WP_191123123.1">
    <property type="nucleotide sequence ID" value="NZ_JACXWY010000001.1"/>
</dbReference>
<reference evidence="1" key="1">
    <citation type="submission" date="2020-09" db="EMBL/GenBank/DDBJ databases">
        <title>Bosea spartocytisi sp. nov. a root nodule endophyte of Spartocytisus supranubius in the high mountain ecosystem fo the Teide National Park (Canary Islands, Spain).</title>
        <authorList>
            <person name="Pulido-Suarez L."/>
            <person name="Peix A."/>
            <person name="Igual J.M."/>
            <person name="Socas-Perez N."/>
            <person name="Velazquez E."/>
            <person name="Flores-Felix J.D."/>
            <person name="Leon-Barrios M."/>
        </authorList>
    </citation>
    <scope>NUCLEOTIDE SEQUENCE</scope>
    <source>
        <strain evidence="1">SSUT16</strain>
    </source>
</reference>